<reference evidence="6 7" key="1">
    <citation type="submission" date="2018-03" db="EMBL/GenBank/DDBJ databases">
        <title>Alkalicoccus saliphilus sp. nov., isolated from a mineral pool.</title>
        <authorList>
            <person name="Zhao B."/>
        </authorList>
    </citation>
    <scope>NUCLEOTIDE SEQUENCE [LARGE SCALE GENOMIC DNA]</scope>
    <source>
        <strain evidence="6 7">6AG</strain>
    </source>
</reference>
<gene>
    <name evidence="6" type="ORF">C6Y45_03725</name>
</gene>
<dbReference type="GO" id="GO:0071269">
    <property type="term" value="P:L-homocysteine biosynthetic process"/>
    <property type="evidence" value="ECO:0007669"/>
    <property type="project" value="TreeGrafter"/>
</dbReference>
<evidence type="ECO:0000256" key="1">
    <source>
        <dbReference type="ARBA" id="ARBA00001933"/>
    </source>
</evidence>
<dbReference type="Gene3D" id="3.40.640.10">
    <property type="entry name" value="Type I PLP-dependent aspartate aminotransferase-like (Major domain)"/>
    <property type="match status" value="1"/>
</dbReference>
<dbReference type="GO" id="GO:0005737">
    <property type="term" value="C:cytoplasm"/>
    <property type="evidence" value="ECO:0007669"/>
    <property type="project" value="TreeGrafter"/>
</dbReference>
<dbReference type="GO" id="GO:0019346">
    <property type="term" value="P:transsulfuration"/>
    <property type="evidence" value="ECO:0007669"/>
    <property type="project" value="InterPro"/>
</dbReference>
<dbReference type="GO" id="GO:0006535">
    <property type="term" value="P:cysteine biosynthetic process from serine"/>
    <property type="evidence" value="ECO:0007669"/>
    <property type="project" value="TreeGrafter"/>
</dbReference>
<dbReference type="EMBL" id="PZJJ01000004">
    <property type="protein sequence ID" value="PTL39769.1"/>
    <property type="molecule type" value="Genomic_DNA"/>
</dbReference>
<dbReference type="SUPFAM" id="SSF53383">
    <property type="entry name" value="PLP-dependent transferases"/>
    <property type="match status" value="1"/>
</dbReference>
<keyword evidence="3" id="KW-0808">Transferase</keyword>
<dbReference type="GO" id="GO:0003961">
    <property type="term" value="F:O-acetylhomoserine aminocarboxypropyltransferase activity"/>
    <property type="evidence" value="ECO:0007669"/>
    <property type="project" value="TreeGrafter"/>
</dbReference>
<evidence type="ECO:0000256" key="4">
    <source>
        <dbReference type="ARBA" id="ARBA00022898"/>
    </source>
</evidence>
<comment type="similarity">
    <text evidence="2 5">Belongs to the trans-sulfuration enzymes family.</text>
</comment>
<dbReference type="GO" id="GO:0030170">
    <property type="term" value="F:pyridoxal phosphate binding"/>
    <property type="evidence" value="ECO:0007669"/>
    <property type="project" value="InterPro"/>
</dbReference>
<dbReference type="GO" id="GO:0004124">
    <property type="term" value="F:cysteine synthase activity"/>
    <property type="evidence" value="ECO:0007669"/>
    <property type="project" value="TreeGrafter"/>
</dbReference>
<dbReference type="PANTHER" id="PTHR43797">
    <property type="entry name" value="HOMOCYSTEINE/CYSTEINE SYNTHASE"/>
    <property type="match status" value="1"/>
</dbReference>
<dbReference type="PROSITE" id="PS00868">
    <property type="entry name" value="CYS_MET_METAB_PP"/>
    <property type="match status" value="1"/>
</dbReference>
<protein>
    <submittedName>
        <fullName evidence="6">O-acetylhomoserine sulfhydrylase</fullName>
    </submittedName>
</protein>
<evidence type="ECO:0000256" key="3">
    <source>
        <dbReference type="ARBA" id="ARBA00022679"/>
    </source>
</evidence>
<evidence type="ECO:0000256" key="5">
    <source>
        <dbReference type="RuleBase" id="RU362118"/>
    </source>
</evidence>
<comment type="caution">
    <text evidence="6">The sequence shown here is derived from an EMBL/GenBank/DDBJ whole genome shotgun (WGS) entry which is preliminary data.</text>
</comment>
<organism evidence="6 7">
    <name type="scientific">Alkalicoccus saliphilus</name>
    <dbReference type="NCBI Taxonomy" id="200989"/>
    <lineage>
        <taxon>Bacteria</taxon>
        <taxon>Bacillati</taxon>
        <taxon>Bacillota</taxon>
        <taxon>Bacilli</taxon>
        <taxon>Bacillales</taxon>
        <taxon>Bacillaceae</taxon>
        <taxon>Alkalicoccus</taxon>
    </lineage>
</organism>
<dbReference type="OrthoDB" id="9803887at2"/>
<dbReference type="FunFam" id="3.40.640.10:FF:000035">
    <property type="entry name" value="O-succinylhomoserine sulfhydrylase"/>
    <property type="match status" value="1"/>
</dbReference>
<dbReference type="CDD" id="cd00614">
    <property type="entry name" value="CGS_like"/>
    <property type="match status" value="1"/>
</dbReference>
<dbReference type="InterPro" id="IPR015424">
    <property type="entry name" value="PyrdxlP-dep_Trfase"/>
</dbReference>
<dbReference type="Gene3D" id="3.90.1150.10">
    <property type="entry name" value="Aspartate Aminotransferase, domain 1"/>
    <property type="match status" value="1"/>
</dbReference>
<dbReference type="InterPro" id="IPR000277">
    <property type="entry name" value="Cys/Met-Metab_PyrdxlP-dep_enz"/>
</dbReference>
<dbReference type="NCBIfam" id="TIGR01326">
    <property type="entry name" value="OAH_OAS_sulfhy"/>
    <property type="match status" value="1"/>
</dbReference>
<sequence length="548" mass="59702">MTRMKKRIDEQGLLTQLLHAGQVPDPTTGARAVPIYQTTSYVFEDADHAERLFSLAEPGNIYSRIMNPTVDAFEKRMAILEDGVGALGTSSGMAAITMSIMNVAQSGDHIVAASHLYGGTYNLFAITLPKYGIDVSFVDISDINAVKQAIKENTKAVFAETIGNPGLQVLDFHAVSDAAHDAGIPLIVDNTFGTPAVCRPLQHGADIVIHSATKWIGGHGTTIGGVVVDGGRFTWGKEKFPQYHEPDPSYNGLVYNDLGDMAFILKMRVQLLRDIGAALSPQNAFYLMQGLETLSLRMDRHQKNALALARRLQEHPAVNWVKYPGLEAHPAHELAVKYLDGGFGGVVNFGIDGGMEAGRELIKHVSLWSHVANVGDAKSLIIHPASTTHLQLSEEDRESSGTTSDLVRLSVGLEDIEDLYEDLNEALGMATGHFGLKPDKDSYAEALKSAVCHTEEGPRRKTMVVLSETAQYAKKWERLGYRTIRTTSSEELDKWKGETVDYVLAPEHSEDLLKEAVEKLRPFGVIHQGQASILSVVPEGVASIADKP</sequence>
<dbReference type="InterPro" id="IPR015422">
    <property type="entry name" value="PyrdxlP-dep_Trfase_small"/>
</dbReference>
<dbReference type="PANTHER" id="PTHR43797:SF2">
    <property type="entry name" value="HOMOCYSTEINE_CYSTEINE SYNTHASE"/>
    <property type="match status" value="1"/>
</dbReference>
<name>A0A2T4U8Q5_9BACI</name>
<evidence type="ECO:0000256" key="2">
    <source>
        <dbReference type="ARBA" id="ARBA00009077"/>
    </source>
</evidence>
<dbReference type="InterPro" id="IPR006235">
    <property type="entry name" value="OAc-hSer/O-AcSer_sulfhydrylase"/>
</dbReference>
<dbReference type="InterPro" id="IPR054542">
    <property type="entry name" value="Cys_met_metab_PP"/>
</dbReference>
<dbReference type="InterPro" id="IPR015421">
    <property type="entry name" value="PyrdxlP-dep_Trfase_major"/>
</dbReference>
<proteinExistence type="inferred from homology"/>
<evidence type="ECO:0000313" key="6">
    <source>
        <dbReference type="EMBL" id="PTL39769.1"/>
    </source>
</evidence>
<dbReference type="Proteomes" id="UP000240509">
    <property type="component" value="Unassembled WGS sequence"/>
</dbReference>
<comment type="cofactor">
    <cofactor evidence="1 5">
        <name>pyridoxal 5'-phosphate</name>
        <dbReference type="ChEBI" id="CHEBI:597326"/>
    </cofactor>
</comment>
<keyword evidence="4 5" id="KW-0663">Pyridoxal phosphate</keyword>
<dbReference type="AlphaFoldDB" id="A0A2T4U8Q5"/>
<evidence type="ECO:0000313" key="7">
    <source>
        <dbReference type="Proteomes" id="UP000240509"/>
    </source>
</evidence>
<dbReference type="Pfam" id="PF01053">
    <property type="entry name" value="Cys_Met_Meta_PP"/>
    <property type="match status" value="1"/>
</dbReference>
<accession>A0A2T4U8Q5</accession>
<keyword evidence="7" id="KW-1185">Reference proteome</keyword>